<reference evidence="1" key="2">
    <citation type="submission" date="2012-12" db="EMBL/GenBank/DDBJ databases">
        <title>Region harboring genes involved in magnetosome formation of Candidatus Desulfamplus magnetosmortis.</title>
        <authorList>
            <person name="Lefevre C.T."/>
            <person name="Bazylinski D.A."/>
        </authorList>
    </citation>
    <scope>NUCLEOTIDE SEQUENCE</scope>
    <source>
        <strain evidence="1">BW-1</strain>
    </source>
</reference>
<dbReference type="RefSeq" id="WP_080798550.1">
    <property type="nucleotide sequence ID" value="NZ_LT828540.1"/>
</dbReference>
<dbReference type="EMBL" id="FWEV01000325">
    <property type="protein sequence ID" value="SLM32863.1"/>
    <property type="molecule type" value="Genomic_DNA"/>
</dbReference>
<dbReference type="Proteomes" id="UP000191931">
    <property type="component" value="Unassembled WGS sequence"/>
</dbReference>
<proteinExistence type="predicted"/>
<protein>
    <submittedName>
        <fullName evidence="1">Uncharacterized protein</fullName>
    </submittedName>
</protein>
<keyword evidence="3" id="KW-1185">Reference proteome</keyword>
<sequence>MQKKIWITALSSQENTKNEKSEKNIEKNKTVAEKNTQNVKGEKIVQQLLLLAKKYGLAANGHFWVDDIKKNGMADSRG</sequence>
<dbReference type="AlphaFoldDB" id="L0R5L3"/>
<organism evidence="1">
    <name type="scientific">Desulfamplus magnetovallimortis</name>
    <dbReference type="NCBI Taxonomy" id="1246637"/>
    <lineage>
        <taxon>Bacteria</taxon>
        <taxon>Pseudomonadati</taxon>
        <taxon>Thermodesulfobacteriota</taxon>
        <taxon>Desulfobacteria</taxon>
        <taxon>Desulfobacterales</taxon>
        <taxon>Desulfobacteraceae</taxon>
        <taxon>Desulfamplus</taxon>
    </lineage>
</organism>
<accession>L0R5L3</accession>
<gene>
    <name evidence="1" type="ORF">DEMABW1_80206</name>
    <name evidence="2" type="ORF">MTBBW1_80206</name>
</gene>
<name>L0R5L3_9BACT</name>
<reference evidence="2 3" key="3">
    <citation type="submission" date="2017-03" db="EMBL/GenBank/DDBJ databases">
        <authorList>
            <person name="Afonso C.L."/>
            <person name="Miller P.J."/>
            <person name="Scott M.A."/>
            <person name="Spackman E."/>
            <person name="Goraichik I."/>
            <person name="Dimitrov K.M."/>
            <person name="Suarez D.L."/>
            <person name="Swayne D.E."/>
        </authorList>
    </citation>
    <scope>NUCLEOTIDE SEQUENCE [LARGE SCALE GENOMIC DNA]</scope>
    <source>
        <strain evidence="2">PRJEB14757</strain>
    </source>
</reference>
<evidence type="ECO:0000313" key="3">
    <source>
        <dbReference type="Proteomes" id="UP000191931"/>
    </source>
</evidence>
<dbReference type="EMBL" id="HF547348">
    <property type="protein sequence ID" value="CCO06812.1"/>
    <property type="molecule type" value="Genomic_DNA"/>
</dbReference>
<evidence type="ECO:0000313" key="2">
    <source>
        <dbReference type="EMBL" id="SLM32863.1"/>
    </source>
</evidence>
<dbReference type="STRING" id="1246637.MTBBW1_80206"/>
<evidence type="ECO:0000313" key="1">
    <source>
        <dbReference type="EMBL" id="CCO06812.1"/>
    </source>
</evidence>
<reference evidence="1" key="1">
    <citation type="submission" date="2012-10" db="EMBL/GenBank/DDBJ databases">
        <authorList>
            <person name="Lefevre C."/>
        </authorList>
    </citation>
    <scope>NUCLEOTIDE SEQUENCE</scope>
    <source>
        <strain evidence="1">BW-1</strain>
    </source>
</reference>